<accession>A0ABP7JAJ1</accession>
<evidence type="ECO:0000313" key="1">
    <source>
        <dbReference type="EMBL" id="GAA3839621.1"/>
    </source>
</evidence>
<keyword evidence="2" id="KW-1185">Reference proteome</keyword>
<name>A0ABP7JAJ1_9ACTN</name>
<comment type="caution">
    <text evidence="1">The sequence shown here is derived from an EMBL/GenBank/DDBJ whole genome shotgun (WGS) entry which is preliminary data.</text>
</comment>
<dbReference type="RefSeq" id="WP_344951245.1">
    <property type="nucleotide sequence ID" value="NZ_BAAAZR010000043.1"/>
</dbReference>
<evidence type="ECO:0000313" key="2">
    <source>
        <dbReference type="Proteomes" id="UP001500888"/>
    </source>
</evidence>
<organism evidence="1 2">
    <name type="scientific">Sphaerisporangium flaviroseum</name>
    <dbReference type="NCBI Taxonomy" id="509199"/>
    <lineage>
        <taxon>Bacteria</taxon>
        <taxon>Bacillati</taxon>
        <taxon>Actinomycetota</taxon>
        <taxon>Actinomycetes</taxon>
        <taxon>Streptosporangiales</taxon>
        <taxon>Streptosporangiaceae</taxon>
        <taxon>Sphaerisporangium</taxon>
    </lineage>
</organism>
<proteinExistence type="predicted"/>
<sequence>MENPETIGQVLDDGELDQLSGGQVKVEVGIYIDPPGICVPG</sequence>
<protein>
    <submittedName>
        <fullName evidence="1">Uncharacterized protein</fullName>
    </submittedName>
</protein>
<dbReference type="EMBL" id="BAAAZR010000043">
    <property type="protein sequence ID" value="GAA3839621.1"/>
    <property type="molecule type" value="Genomic_DNA"/>
</dbReference>
<reference evidence="2" key="1">
    <citation type="journal article" date="2019" name="Int. J. Syst. Evol. Microbiol.">
        <title>The Global Catalogue of Microorganisms (GCM) 10K type strain sequencing project: providing services to taxonomists for standard genome sequencing and annotation.</title>
        <authorList>
            <consortium name="The Broad Institute Genomics Platform"/>
            <consortium name="The Broad Institute Genome Sequencing Center for Infectious Disease"/>
            <person name="Wu L."/>
            <person name="Ma J."/>
        </authorList>
    </citation>
    <scope>NUCLEOTIDE SEQUENCE [LARGE SCALE GENOMIC DNA]</scope>
    <source>
        <strain evidence="2">JCM 16908</strain>
    </source>
</reference>
<dbReference type="Proteomes" id="UP001500888">
    <property type="component" value="Unassembled WGS sequence"/>
</dbReference>
<gene>
    <name evidence="1" type="ORF">GCM10022226_72410</name>
</gene>